<dbReference type="InterPro" id="IPR016181">
    <property type="entry name" value="Acyl_CoA_acyltransferase"/>
</dbReference>
<gene>
    <name evidence="1" type="ORF">FOC49_00655</name>
</gene>
<sequence length="152" mass="17658">MIDIELIEGLSIDDAKRVCLWTNEKGVEFLRRWAGPDVEFPLNEDSLLNFENIYSIQKNGEFIGIIRKIRQVGTNVHIGNFILNPEYTNRGFGKIALRKFIDSIFSEQQVETITLNVLADNKNAMELYKKCDFEVLSTITQPIKKYLMVRRK</sequence>
<evidence type="ECO:0000313" key="1">
    <source>
        <dbReference type="EMBL" id="QGS08491.1"/>
    </source>
</evidence>
<reference evidence="1 2" key="1">
    <citation type="submission" date="2019-11" db="EMBL/GenBank/DDBJ databases">
        <title>FDA dAtabase for Regulatory Grade micrObial Sequences (FDA-ARGOS): Supporting development and validation of Infectious Disease Dx tests.</title>
        <authorList>
            <person name="Turner S."/>
            <person name="Byrd R."/>
            <person name="Tallon L."/>
            <person name="Sadzewicz L."/>
            <person name="Vavikolanu K."/>
            <person name="Mehta A."/>
            <person name="Aluvathingal J."/>
            <person name="Nadendla S."/>
            <person name="Myers T."/>
            <person name="Yan Y."/>
            <person name="Sichtig H."/>
        </authorList>
    </citation>
    <scope>NUCLEOTIDE SEQUENCE [LARGE SCALE GENOMIC DNA]</scope>
    <source>
        <strain evidence="1 2">FDAARGOS_741</strain>
    </source>
</reference>
<protein>
    <submittedName>
        <fullName evidence="1">GNAT family N-acetyltransferase</fullName>
    </submittedName>
</protein>
<evidence type="ECO:0000313" key="2">
    <source>
        <dbReference type="Proteomes" id="UP000425411"/>
    </source>
</evidence>
<dbReference type="RefSeq" id="WP_004633527.1">
    <property type="nucleotide sequence ID" value="NZ_CAXSSU010000002.1"/>
</dbReference>
<dbReference type="PROSITE" id="PS51186">
    <property type="entry name" value="GNAT"/>
    <property type="match status" value="1"/>
</dbReference>
<dbReference type="SUPFAM" id="SSF55729">
    <property type="entry name" value="Acyl-CoA N-acyltransferases (Nat)"/>
    <property type="match status" value="1"/>
</dbReference>
<dbReference type="InterPro" id="IPR000182">
    <property type="entry name" value="GNAT_dom"/>
</dbReference>
<dbReference type="GeneID" id="93208173"/>
<dbReference type="OrthoDB" id="156739at2"/>
<name>A0A2X4RGA6_9BACL</name>
<dbReference type="GO" id="GO:0016747">
    <property type="term" value="F:acyltransferase activity, transferring groups other than amino-acyl groups"/>
    <property type="evidence" value="ECO:0007669"/>
    <property type="project" value="InterPro"/>
</dbReference>
<organism evidence="1 2">
    <name type="scientific">Gemella morbillorum</name>
    <dbReference type="NCBI Taxonomy" id="29391"/>
    <lineage>
        <taxon>Bacteria</taxon>
        <taxon>Bacillati</taxon>
        <taxon>Bacillota</taxon>
        <taxon>Bacilli</taxon>
        <taxon>Bacillales</taxon>
        <taxon>Gemellaceae</taxon>
        <taxon>Gemella</taxon>
    </lineage>
</organism>
<dbReference type="AlphaFoldDB" id="A0A2X4RGA6"/>
<keyword evidence="2" id="KW-1185">Reference proteome</keyword>
<dbReference type="Pfam" id="PF00583">
    <property type="entry name" value="Acetyltransf_1"/>
    <property type="match status" value="1"/>
</dbReference>
<dbReference type="Gene3D" id="3.40.630.30">
    <property type="match status" value="1"/>
</dbReference>
<dbReference type="EMBL" id="CP046314">
    <property type="protein sequence ID" value="QGS08491.1"/>
    <property type="molecule type" value="Genomic_DNA"/>
</dbReference>
<accession>A0A2X4RGA6</accession>
<proteinExistence type="predicted"/>
<dbReference type="CDD" id="cd04301">
    <property type="entry name" value="NAT_SF"/>
    <property type="match status" value="1"/>
</dbReference>
<dbReference type="Proteomes" id="UP000425411">
    <property type="component" value="Chromosome"/>
</dbReference>